<dbReference type="AlphaFoldDB" id="A0A6A6FX89"/>
<evidence type="ECO:0000313" key="2">
    <source>
        <dbReference type="Proteomes" id="UP000799539"/>
    </source>
</evidence>
<dbReference type="EMBL" id="ML992662">
    <property type="protein sequence ID" value="KAF2217954.1"/>
    <property type="molecule type" value="Genomic_DNA"/>
</dbReference>
<keyword evidence="2" id="KW-1185">Reference proteome</keyword>
<dbReference type="Proteomes" id="UP000799539">
    <property type="component" value="Unassembled WGS sequence"/>
</dbReference>
<gene>
    <name evidence="1" type="ORF">CERZMDRAFT_92585</name>
</gene>
<protein>
    <submittedName>
        <fullName evidence="1">Uncharacterized protein</fullName>
    </submittedName>
</protein>
<organism evidence="1 2">
    <name type="scientific">Cercospora zeae-maydis SCOH1-5</name>
    <dbReference type="NCBI Taxonomy" id="717836"/>
    <lineage>
        <taxon>Eukaryota</taxon>
        <taxon>Fungi</taxon>
        <taxon>Dikarya</taxon>
        <taxon>Ascomycota</taxon>
        <taxon>Pezizomycotina</taxon>
        <taxon>Dothideomycetes</taxon>
        <taxon>Dothideomycetidae</taxon>
        <taxon>Mycosphaerellales</taxon>
        <taxon>Mycosphaerellaceae</taxon>
        <taxon>Cercospora</taxon>
    </lineage>
</organism>
<evidence type="ECO:0000313" key="1">
    <source>
        <dbReference type="EMBL" id="KAF2217954.1"/>
    </source>
</evidence>
<sequence length="302" mass="35362">MLALIPDYASFPTGFVSCYDFDTPYLRTREAPGIFHTMFGHEYCNEAFTGDDGILVMYRCTEAEEYFVYVPISMEVPVRALRFSKLVFDHGRFIFTVSWMERFGERNGAILTTQSFQGHEDYTRYMFSHLQTCYTMEYATPAGPTPSTSKRDIENEEATTTTTTRITVNWKHWAQINGKTQALPPKKRDWKAWLPRKRRKESEKTSKKMGRADVEDLDLDCKLHSFLYHHWFRVHICAANCMQIMMMIKVPGPMTKIPDSRVEEFEVINRHGHIRDGYQADLQLHLQRLYILKYGNYIAAQN</sequence>
<reference evidence="1" key="1">
    <citation type="journal article" date="2020" name="Stud. Mycol.">
        <title>101 Dothideomycetes genomes: a test case for predicting lifestyles and emergence of pathogens.</title>
        <authorList>
            <person name="Haridas S."/>
            <person name="Albert R."/>
            <person name="Binder M."/>
            <person name="Bloem J."/>
            <person name="Labutti K."/>
            <person name="Salamov A."/>
            <person name="Andreopoulos B."/>
            <person name="Baker S."/>
            <person name="Barry K."/>
            <person name="Bills G."/>
            <person name="Bluhm B."/>
            <person name="Cannon C."/>
            <person name="Castanera R."/>
            <person name="Culley D."/>
            <person name="Daum C."/>
            <person name="Ezra D."/>
            <person name="Gonzalez J."/>
            <person name="Henrissat B."/>
            <person name="Kuo A."/>
            <person name="Liang C."/>
            <person name="Lipzen A."/>
            <person name="Lutzoni F."/>
            <person name="Magnuson J."/>
            <person name="Mondo S."/>
            <person name="Nolan M."/>
            <person name="Ohm R."/>
            <person name="Pangilinan J."/>
            <person name="Park H.-J."/>
            <person name="Ramirez L."/>
            <person name="Alfaro M."/>
            <person name="Sun H."/>
            <person name="Tritt A."/>
            <person name="Yoshinaga Y."/>
            <person name="Zwiers L.-H."/>
            <person name="Turgeon B."/>
            <person name="Goodwin S."/>
            <person name="Spatafora J."/>
            <person name="Crous P."/>
            <person name="Grigoriev I."/>
        </authorList>
    </citation>
    <scope>NUCLEOTIDE SEQUENCE</scope>
    <source>
        <strain evidence="1">SCOH1-5</strain>
    </source>
</reference>
<accession>A0A6A6FX89</accession>
<proteinExistence type="predicted"/>
<name>A0A6A6FX89_9PEZI</name>
<dbReference type="OrthoDB" id="10482344at2759"/>